<evidence type="ECO:0000313" key="2">
    <source>
        <dbReference type="Proteomes" id="UP001319200"/>
    </source>
</evidence>
<organism evidence="1 2">
    <name type="scientific">Chryseosolibacter histidini</name>
    <dbReference type="NCBI Taxonomy" id="2782349"/>
    <lineage>
        <taxon>Bacteria</taxon>
        <taxon>Pseudomonadati</taxon>
        <taxon>Bacteroidota</taxon>
        <taxon>Cytophagia</taxon>
        <taxon>Cytophagales</taxon>
        <taxon>Chryseotaleaceae</taxon>
        <taxon>Chryseosolibacter</taxon>
    </lineage>
</organism>
<protein>
    <recommendedName>
        <fullName evidence="3">PorT family protein</fullName>
    </recommendedName>
</protein>
<dbReference type="AlphaFoldDB" id="A0AAP2GMR3"/>
<evidence type="ECO:0008006" key="3">
    <source>
        <dbReference type="Google" id="ProtNLM"/>
    </source>
</evidence>
<evidence type="ECO:0000313" key="1">
    <source>
        <dbReference type="EMBL" id="MBT1696085.1"/>
    </source>
</evidence>
<dbReference type="EMBL" id="JAHESF010000003">
    <property type="protein sequence ID" value="MBT1696085.1"/>
    <property type="molecule type" value="Genomic_DNA"/>
</dbReference>
<gene>
    <name evidence="1" type="ORF">KK083_04305</name>
</gene>
<comment type="caution">
    <text evidence="1">The sequence shown here is derived from an EMBL/GenBank/DDBJ whole genome shotgun (WGS) entry which is preliminary data.</text>
</comment>
<sequence>MKLSRHSVSDYRFVLALSLVALNHVCFCQLAKPGLPGMAPSKFLTIRHTQAPGRSLQTSNGSLARYNQEDLYFKAWVPLMLKSGFYILAAPQYRTEQLEFNQSPSSEVNAVSHWNLRSMALDLRTCYHFDSASWFVGNININRSGNLADVPDSRIPVSVTATALFLNKRSARKEVGYGLMVSKGYNRFNALPVLVFNYNFSATSGVEISLPHKIAWRRNITPNDIFYVKADASSRTYTLRDAENRLNDFRRTDVDLGVAYNRSLGKYAGLEISSGYRRNLKLELPCNSLPVNKSGLTFMAEFYVKPPLKSSKK</sequence>
<accession>A0AAP2GMR3</accession>
<name>A0AAP2GMR3_9BACT</name>
<reference evidence="1 2" key="1">
    <citation type="submission" date="2021-05" db="EMBL/GenBank/DDBJ databases">
        <title>A Polyphasic approach of four new species of the genus Ohtaekwangia: Ohtaekwangia histidinii sp. nov., Ohtaekwangia cretensis sp. nov., Ohtaekwangia indiensis sp. nov., Ohtaekwangia reichenbachii sp. nov. from diverse environment.</title>
        <authorList>
            <person name="Octaviana S."/>
        </authorList>
    </citation>
    <scope>NUCLEOTIDE SEQUENCE [LARGE SCALE GENOMIC DNA]</scope>
    <source>
        <strain evidence="1 2">PWU4</strain>
    </source>
</reference>
<dbReference type="Proteomes" id="UP001319200">
    <property type="component" value="Unassembled WGS sequence"/>
</dbReference>
<dbReference type="RefSeq" id="WP_254161051.1">
    <property type="nucleotide sequence ID" value="NZ_JAHESF010000003.1"/>
</dbReference>
<proteinExistence type="predicted"/>
<keyword evidence="2" id="KW-1185">Reference proteome</keyword>